<dbReference type="EMBL" id="AMZH03001904">
    <property type="protein sequence ID" value="RRT77541.1"/>
    <property type="molecule type" value="Genomic_DNA"/>
</dbReference>
<dbReference type="Gene3D" id="1.10.510.10">
    <property type="entry name" value="Transferase(Phosphotransferase) domain 1"/>
    <property type="match status" value="1"/>
</dbReference>
<evidence type="ECO:0000313" key="2">
    <source>
        <dbReference type="EMBL" id="RRT77541.1"/>
    </source>
</evidence>
<sequence>WNSKYEMFASYFHYCRLLRFEDKPDYAYLKRLFRGAEVRANGRLVMDSSNRAQVPPPAENVGSLLKQKAPIGNDLPASGDAMFSSSTFLGRSSGSSRRVAVSGSRDLFGTEADQSRSRTAEASPGTFRKVSNAQRSPISSADHRHTSSRRNISTIKNYESALKGMEALNFDSNERNQL</sequence>
<reference evidence="2 3" key="1">
    <citation type="journal article" date="2014" name="Agronomy (Basel)">
        <title>A Draft Genome Sequence for Ensete ventricosum, the Drought-Tolerant Tree Against Hunger.</title>
        <authorList>
            <person name="Harrison J."/>
            <person name="Moore K.A."/>
            <person name="Paszkiewicz K."/>
            <person name="Jones T."/>
            <person name="Grant M."/>
            <person name="Ambacheew D."/>
            <person name="Muzemil S."/>
            <person name="Studholme D.J."/>
        </authorList>
    </citation>
    <scope>NUCLEOTIDE SEQUENCE [LARGE SCALE GENOMIC DNA]</scope>
</reference>
<dbReference type="AlphaFoldDB" id="A0A427AMU5"/>
<proteinExistence type="predicted"/>
<dbReference type="Proteomes" id="UP000287651">
    <property type="component" value="Unassembled WGS sequence"/>
</dbReference>
<comment type="caution">
    <text evidence="2">The sequence shown here is derived from an EMBL/GenBank/DDBJ whole genome shotgun (WGS) entry which is preliminary data.</text>
</comment>
<evidence type="ECO:0000256" key="1">
    <source>
        <dbReference type="SAM" id="MobiDB-lite"/>
    </source>
</evidence>
<feature type="region of interest" description="Disordered" evidence="1">
    <location>
        <begin position="110"/>
        <end position="150"/>
    </location>
</feature>
<protein>
    <recommendedName>
        <fullName evidence="4">Casein kinase I</fullName>
    </recommendedName>
</protein>
<organism evidence="2 3">
    <name type="scientific">Ensete ventricosum</name>
    <name type="common">Abyssinian banana</name>
    <name type="synonym">Musa ensete</name>
    <dbReference type="NCBI Taxonomy" id="4639"/>
    <lineage>
        <taxon>Eukaryota</taxon>
        <taxon>Viridiplantae</taxon>
        <taxon>Streptophyta</taxon>
        <taxon>Embryophyta</taxon>
        <taxon>Tracheophyta</taxon>
        <taxon>Spermatophyta</taxon>
        <taxon>Magnoliopsida</taxon>
        <taxon>Liliopsida</taxon>
        <taxon>Zingiberales</taxon>
        <taxon>Musaceae</taxon>
        <taxon>Ensete</taxon>
    </lineage>
</organism>
<gene>
    <name evidence="2" type="ORF">B296_00028435</name>
</gene>
<evidence type="ECO:0000313" key="3">
    <source>
        <dbReference type="Proteomes" id="UP000287651"/>
    </source>
</evidence>
<evidence type="ECO:0008006" key="4">
    <source>
        <dbReference type="Google" id="ProtNLM"/>
    </source>
</evidence>
<accession>A0A427AMU5</accession>
<feature type="non-terminal residue" evidence="2">
    <location>
        <position position="1"/>
    </location>
</feature>
<feature type="compositionally biased region" description="Polar residues" evidence="1">
    <location>
        <begin position="129"/>
        <end position="139"/>
    </location>
</feature>
<name>A0A427AMU5_ENSVE</name>